<gene>
    <name evidence="1" type="ORF">C8D90_101231</name>
</gene>
<dbReference type="OrthoDB" id="8456222at2"/>
<comment type="caution">
    <text evidence="1">The sequence shown here is derived from an EMBL/GenBank/DDBJ whole genome shotgun (WGS) entry which is preliminary data.</text>
</comment>
<dbReference type="EMBL" id="QRAP01000001">
    <property type="protein sequence ID" value="RDK96795.1"/>
    <property type="molecule type" value="Genomic_DNA"/>
</dbReference>
<keyword evidence="2" id="KW-1185">Reference proteome</keyword>
<dbReference type="Proteomes" id="UP000254848">
    <property type="component" value="Unassembled WGS sequence"/>
</dbReference>
<accession>A0A370R404</accession>
<evidence type="ECO:0000313" key="2">
    <source>
        <dbReference type="Proteomes" id="UP000254848"/>
    </source>
</evidence>
<dbReference type="RefSeq" id="WP_147291308.1">
    <property type="nucleotide sequence ID" value="NZ_QRAP01000001.1"/>
</dbReference>
<name>A0A370R404_9GAMM</name>
<reference evidence="1 2" key="1">
    <citation type="submission" date="2018-07" db="EMBL/GenBank/DDBJ databases">
        <title>Genomic Encyclopedia of Type Strains, Phase IV (KMG-IV): sequencing the most valuable type-strain genomes for metagenomic binning, comparative biology and taxonomic classification.</title>
        <authorList>
            <person name="Goeker M."/>
        </authorList>
    </citation>
    <scope>NUCLEOTIDE SEQUENCE [LARGE SCALE GENOMIC DNA]</scope>
    <source>
        <strain evidence="1 2">DSM 103736</strain>
    </source>
</reference>
<dbReference type="AlphaFoldDB" id="A0A370R404"/>
<evidence type="ECO:0000313" key="1">
    <source>
        <dbReference type="EMBL" id="RDK96795.1"/>
    </source>
</evidence>
<organism evidence="1 2">
    <name type="scientific">Enterobacillus tribolii</name>
    <dbReference type="NCBI Taxonomy" id="1487935"/>
    <lineage>
        <taxon>Bacteria</taxon>
        <taxon>Pseudomonadati</taxon>
        <taxon>Pseudomonadota</taxon>
        <taxon>Gammaproteobacteria</taxon>
        <taxon>Enterobacterales</taxon>
        <taxon>Hafniaceae</taxon>
        <taxon>Enterobacillus</taxon>
    </lineage>
</organism>
<proteinExistence type="predicted"/>
<protein>
    <submittedName>
        <fullName evidence="1">Uncharacterized protein</fullName>
    </submittedName>
</protein>
<sequence>MANVSGLIEGAMLIGGQSEGVAISVPHGRVVCKSSPINVVHSGYQGSVYGDVVISPEEMAGGDGEFYPTPDGGWISVTGYGSSIYAGNGVRASALGDESEVNLDYITQPAEGMRDISACHAFTSGYSSRINASENVKASMLVATGDQSTINAMDTTDNVAFVAGANSQVYLGSDSVLFAAQSPFFVLGENGAAAIAWHDGNRKRITVVYAGENGIEAGVDYYLDEHGQVVQA</sequence>